<name>A0A940IIC8_9BACT</name>
<dbReference type="GO" id="GO:0003824">
    <property type="term" value="F:catalytic activity"/>
    <property type="evidence" value="ECO:0007669"/>
    <property type="project" value="InterPro"/>
</dbReference>
<protein>
    <submittedName>
        <fullName evidence="2">Phospholipase</fullName>
    </submittedName>
</protein>
<evidence type="ECO:0000313" key="2">
    <source>
        <dbReference type="EMBL" id="MBO8484402.1"/>
    </source>
</evidence>
<accession>A0A940IIC8</accession>
<reference evidence="2" key="2">
    <citation type="journal article" date="2021" name="PeerJ">
        <title>Extensive microbial diversity within the chicken gut microbiome revealed by metagenomics and culture.</title>
        <authorList>
            <person name="Gilroy R."/>
            <person name="Ravi A."/>
            <person name="Getino M."/>
            <person name="Pursley I."/>
            <person name="Horton D.L."/>
            <person name="Alikhan N.F."/>
            <person name="Baker D."/>
            <person name="Gharbi K."/>
            <person name="Hall N."/>
            <person name="Watson M."/>
            <person name="Adriaenssens E.M."/>
            <person name="Foster-Nyarko E."/>
            <person name="Jarju S."/>
            <person name="Secka A."/>
            <person name="Antonio M."/>
            <person name="Oren A."/>
            <person name="Chaudhuri R.R."/>
            <person name="La Ragione R."/>
            <person name="Hildebrand F."/>
            <person name="Pallen M.J."/>
        </authorList>
    </citation>
    <scope>NUCLEOTIDE SEQUENCE</scope>
    <source>
        <strain evidence="2">G3-8215</strain>
    </source>
</reference>
<dbReference type="Proteomes" id="UP000725002">
    <property type="component" value="Unassembled WGS sequence"/>
</dbReference>
<sequence>MENKTVYIADYDHYTKVLGKVGKVKGNLWIATADIKDLHVKTGTGQIPFLGVIAGLIRKGVQVRLMHAKEPGPLFREDFDRYPVLADRLERVLCPRIHFKMMIFDFKEAYIGSANLTGAGIGMKSVRMRNFEAGILTDDLSLVDAAAEHFDSVWRGDKCKACGRRQFCGDPII</sequence>
<organism evidence="2 3">
    <name type="scientific">Candidatus Cryptobacteroides avicola</name>
    <dbReference type="NCBI Taxonomy" id="2840757"/>
    <lineage>
        <taxon>Bacteria</taxon>
        <taxon>Pseudomonadati</taxon>
        <taxon>Bacteroidota</taxon>
        <taxon>Bacteroidia</taxon>
        <taxon>Bacteroidales</taxon>
        <taxon>Candidatus Cryptobacteroides</taxon>
    </lineage>
</organism>
<dbReference type="CDD" id="cd00138">
    <property type="entry name" value="PLDc_SF"/>
    <property type="match status" value="1"/>
</dbReference>
<dbReference type="SUPFAM" id="SSF56024">
    <property type="entry name" value="Phospholipase D/nuclease"/>
    <property type="match status" value="1"/>
</dbReference>
<comment type="caution">
    <text evidence="2">The sequence shown here is derived from an EMBL/GenBank/DDBJ whole genome shotgun (WGS) entry which is preliminary data.</text>
</comment>
<proteinExistence type="predicted"/>
<dbReference type="GO" id="GO:0006793">
    <property type="term" value="P:phosphorus metabolic process"/>
    <property type="evidence" value="ECO:0007669"/>
    <property type="project" value="UniProtKB-ARBA"/>
</dbReference>
<gene>
    <name evidence="2" type="ORF">IAB75_09890</name>
</gene>
<dbReference type="Pfam" id="PF13091">
    <property type="entry name" value="PLDc_2"/>
    <property type="match status" value="1"/>
</dbReference>
<evidence type="ECO:0000313" key="3">
    <source>
        <dbReference type="Proteomes" id="UP000725002"/>
    </source>
</evidence>
<dbReference type="Gene3D" id="3.30.870.10">
    <property type="entry name" value="Endonuclease Chain A"/>
    <property type="match status" value="1"/>
</dbReference>
<dbReference type="InterPro" id="IPR025202">
    <property type="entry name" value="PLD-like_dom"/>
</dbReference>
<evidence type="ECO:0000259" key="1">
    <source>
        <dbReference type="PROSITE" id="PS50035"/>
    </source>
</evidence>
<reference evidence="2" key="1">
    <citation type="submission" date="2020-10" db="EMBL/GenBank/DDBJ databases">
        <authorList>
            <person name="Gilroy R."/>
        </authorList>
    </citation>
    <scope>NUCLEOTIDE SEQUENCE</scope>
    <source>
        <strain evidence="2">G3-8215</strain>
    </source>
</reference>
<dbReference type="EMBL" id="JADILV010000072">
    <property type="protein sequence ID" value="MBO8484402.1"/>
    <property type="molecule type" value="Genomic_DNA"/>
</dbReference>
<feature type="domain" description="PLD phosphodiesterase" evidence="1">
    <location>
        <begin position="93"/>
        <end position="120"/>
    </location>
</feature>
<dbReference type="InterPro" id="IPR001736">
    <property type="entry name" value="PLipase_D/transphosphatidylase"/>
</dbReference>
<dbReference type="AlphaFoldDB" id="A0A940IIC8"/>
<dbReference type="PROSITE" id="PS50035">
    <property type="entry name" value="PLD"/>
    <property type="match status" value="1"/>
</dbReference>